<keyword evidence="4" id="KW-0067">ATP-binding</keyword>
<dbReference type="SUPFAM" id="SSF56112">
    <property type="entry name" value="Protein kinase-like (PK-like)"/>
    <property type="match status" value="1"/>
</dbReference>
<evidence type="ECO:0000256" key="3">
    <source>
        <dbReference type="ARBA" id="ARBA00022777"/>
    </source>
</evidence>
<dbReference type="Gene3D" id="1.10.510.10">
    <property type="entry name" value="Transferase(Phosphotransferase) domain 1"/>
    <property type="match status" value="1"/>
</dbReference>
<gene>
    <name evidence="6" type="ORF">FWILDA_LOCUS8826</name>
</gene>
<protein>
    <submittedName>
        <fullName evidence="6">5294_t:CDS:1</fullName>
    </submittedName>
</protein>
<dbReference type="InterPro" id="IPR001245">
    <property type="entry name" value="Ser-Thr/Tyr_kinase_cat_dom"/>
</dbReference>
<keyword evidence="2" id="KW-0547">Nucleotide-binding</keyword>
<comment type="caution">
    <text evidence="6">The sequence shown here is derived from an EMBL/GenBank/DDBJ whole genome shotgun (WGS) entry which is preliminary data.</text>
</comment>
<dbReference type="Proteomes" id="UP001153678">
    <property type="component" value="Unassembled WGS sequence"/>
</dbReference>
<accession>A0A9W4WX70</accession>
<proteinExistence type="predicted"/>
<dbReference type="InterPro" id="IPR011009">
    <property type="entry name" value="Kinase-like_dom_sf"/>
</dbReference>
<dbReference type="OrthoDB" id="346907at2759"/>
<dbReference type="PANTHER" id="PTHR44329:SF288">
    <property type="entry name" value="MITOGEN-ACTIVATED PROTEIN KINASE KINASE KINASE 20"/>
    <property type="match status" value="1"/>
</dbReference>
<evidence type="ECO:0000256" key="4">
    <source>
        <dbReference type="ARBA" id="ARBA00022840"/>
    </source>
</evidence>
<dbReference type="PROSITE" id="PS50011">
    <property type="entry name" value="PROTEIN_KINASE_DOM"/>
    <property type="match status" value="1"/>
</dbReference>
<dbReference type="PANTHER" id="PTHR44329">
    <property type="entry name" value="SERINE/THREONINE-PROTEIN KINASE TNNI3K-RELATED"/>
    <property type="match status" value="1"/>
</dbReference>
<keyword evidence="1" id="KW-0808">Transferase</keyword>
<reference evidence="6" key="1">
    <citation type="submission" date="2022-08" db="EMBL/GenBank/DDBJ databases">
        <authorList>
            <person name="Kallberg Y."/>
            <person name="Tangrot J."/>
            <person name="Rosling A."/>
        </authorList>
    </citation>
    <scope>NUCLEOTIDE SEQUENCE</scope>
    <source>
        <strain evidence="6">Wild A</strain>
    </source>
</reference>
<dbReference type="InterPro" id="IPR000719">
    <property type="entry name" value="Prot_kinase_dom"/>
</dbReference>
<dbReference type="GO" id="GO:0004674">
    <property type="term" value="F:protein serine/threonine kinase activity"/>
    <property type="evidence" value="ECO:0007669"/>
    <property type="project" value="TreeGrafter"/>
</dbReference>
<dbReference type="Pfam" id="PF07714">
    <property type="entry name" value="PK_Tyr_Ser-Thr"/>
    <property type="match status" value="1"/>
</dbReference>
<dbReference type="AlphaFoldDB" id="A0A9W4WX70"/>
<feature type="domain" description="Protein kinase" evidence="5">
    <location>
        <begin position="24"/>
        <end position="303"/>
    </location>
</feature>
<dbReference type="GO" id="GO:0005524">
    <property type="term" value="F:ATP binding"/>
    <property type="evidence" value="ECO:0007669"/>
    <property type="project" value="UniProtKB-KW"/>
</dbReference>
<evidence type="ECO:0000256" key="2">
    <source>
        <dbReference type="ARBA" id="ARBA00022741"/>
    </source>
</evidence>
<evidence type="ECO:0000256" key="1">
    <source>
        <dbReference type="ARBA" id="ARBA00022679"/>
    </source>
</evidence>
<keyword evidence="3" id="KW-0418">Kinase</keyword>
<dbReference type="InterPro" id="IPR051681">
    <property type="entry name" value="Ser/Thr_Kinases-Pseudokinases"/>
</dbReference>
<sequence length="345" mass="40912">MIKASQNNAVNDTDFLEWIEYSQLTILEKINRGSFGTVYKAVWLDGLPRDATDDGRIWDRTSQCYVAVKFFSDYKDFLKEFTNIYRMIKNCSEEDKEISNIVRYYGATCDDNENEYGIVMEIYSQSSLSDYLTSNWRNIYWNKKLRILRDIAYGLYTLHYRDLIHGDLHSGNVMIDDNRYDSEIAFIGDLGFCRPEEKKIKDLVGLIPFMAPEIFKDSSYSKKADIYSFGIIMYYVSTNRQPFHDRAHNNKLASEIFNGLRPTLYQDDEIPMCFETLMRHCWSYDIRSRPNAYTLYQKFQNWIDGEKFEVVQYDVTEPLDESEFHRKAIYTSQTWYVKKKISQII</sequence>
<evidence type="ECO:0000313" key="7">
    <source>
        <dbReference type="Proteomes" id="UP001153678"/>
    </source>
</evidence>
<evidence type="ECO:0000313" key="6">
    <source>
        <dbReference type="EMBL" id="CAI2178915.1"/>
    </source>
</evidence>
<keyword evidence="7" id="KW-1185">Reference proteome</keyword>
<name>A0A9W4WX70_9GLOM</name>
<evidence type="ECO:0000259" key="5">
    <source>
        <dbReference type="PROSITE" id="PS50011"/>
    </source>
</evidence>
<dbReference type="EMBL" id="CAMKVN010001948">
    <property type="protein sequence ID" value="CAI2178915.1"/>
    <property type="molecule type" value="Genomic_DNA"/>
</dbReference>
<organism evidence="6 7">
    <name type="scientific">Funneliformis geosporum</name>
    <dbReference type="NCBI Taxonomy" id="1117311"/>
    <lineage>
        <taxon>Eukaryota</taxon>
        <taxon>Fungi</taxon>
        <taxon>Fungi incertae sedis</taxon>
        <taxon>Mucoromycota</taxon>
        <taxon>Glomeromycotina</taxon>
        <taxon>Glomeromycetes</taxon>
        <taxon>Glomerales</taxon>
        <taxon>Glomeraceae</taxon>
        <taxon>Funneliformis</taxon>
    </lineage>
</organism>